<dbReference type="EMBL" id="PVWQ01000003">
    <property type="protein sequence ID" value="RDW86614.1"/>
    <property type="molecule type" value="Genomic_DNA"/>
</dbReference>
<accession>A0A3D8SK84</accession>
<dbReference type="SMART" id="SM00382">
    <property type="entry name" value="AAA"/>
    <property type="match status" value="1"/>
</dbReference>
<keyword evidence="4" id="KW-1185">Reference proteome</keyword>
<dbReference type="Pfam" id="PF00004">
    <property type="entry name" value="AAA"/>
    <property type="match status" value="1"/>
</dbReference>
<proteinExistence type="predicted"/>
<dbReference type="InterPro" id="IPR003593">
    <property type="entry name" value="AAA+_ATPase"/>
</dbReference>
<dbReference type="STRING" id="1810919.A0A3D8SK84"/>
<feature type="domain" description="AAA+ ATPase" evidence="2">
    <location>
        <begin position="462"/>
        <end position="589"/>
    </location>
</feature>
<dbReference type="AlphaFoldDB" id="A0A3D8SK84"/>
<comment type="caution">
    <text evidence="3">The sequence shown here is derived from an EMBL/GenBank/DDBJ whole genome shotgun (WGS) entry which is preliminary data.</text>
</comment>
<evidence type="ECO:0000313" key="4">
    <source>
        <dbReference type="Proteomes" id="UP000256690"/>
    </source>
</evidence>
<dbReference type="PANTHER" id="PTHR46411:SF3">
    <property type="entry name" value="AAA+ ATPASE DOMAIN-CONTAINING PROTEIN"/>
    <property type="match status" value="1"/>
</dbReference>
<evidence type="ECO:0000313" key="3">
    <source>
        <dbReference type="EMBL" id="RDW86614.1"/>
    </source>
</evidence>
<dbReference type="GeneID" id="38113626"/>
<dbReference type="Proteomes" id="UP000256690">
    <property type="component" value="Unassembled WGS sequence"/>
</dbReference>
<dbReference type="InterPro" id="IPR003959">
    <property type="entry name" value="ATPase_AAA_core"/>
</dbReference>
<feature type="region of interest" description="Disordered" evidence="1">
    <location>
        <begin position="1"/>
        <end position="36"/>
    </location>
</feature>
<dbReference type="RefSeq" id="XP_026606138.1">
    <property type="nucleotide sequence ID" value="XM_026745272.1"/>
</dbReference>
<protein>
    <recommendedName>
        <fullName evidence="2">AAA+ ATPase domain-containing protein</fullName>
    </recommendedName>
</protein>
<dbReference type="GO" id="GO:0005524">
    <property type="term" value="F:ATP binding"/>
    <property type="evidence" value="ECO:0007669"/>
    <property type="project" value="InterPro"/>
</dbReference>
<evidence type="ECO:0000256" key="1">
    <source>
        <dbReference type="SAM" id="MobiDB-lite"/>
    </source>
</evidence>
<name>A0A3D8SK84_9EURO</name>
<reference evidence="3 4" key="1">
    <citation type="journal article" date="2018" name="IMA Fungus">
        <title>IMA Genome-F 9: Draft genome sequence of Annulohypoxylon stygium, Aspergillus mulundensis, Berkeleyomyces basicola (syn. Thielaviopsis basicola), Ceratocystis smalleyi, two Cercospora beticola strains, Coleophoma cylindrospora, Fusarium fracticaudum, Phialophora cf. hyalina, and Morchella septimelata.</title>
        <authorList>
            <person name="Wingfield B.D."/>
            <person name="Bills G.F."/>
            <person name="Dong Y."/>
            <person name="Huang W."/>
            <person name="Nel W.J."/>
            <person name="Swalarsk-Parry B.S."/>
            <person name="Vaghefi N."/>
            <person name="Wilken P.M."/>
            <person name="An Z."/>
            <person name="de Beer Z.W."/>
            <person name="De Vos L."/>
            <person name="Chen L."/>
            <person name="Duong T.A."/>
            <person name="Gao Y."/>
            <person name="Hammerbacher A."/>
            <person name="Kikkert J.R."/>
            <person name="Li Y."/>
            <person name="Li H."/>
            <person name="Li K."/>
            <person name="Li Q."/>
            <person name="Liu X."/>
            <person name="Ma X."/>
            <person name="Naidoo K."/>
            <person name="Pethybridge S.J."/>
            <person name="Sun J."/>
            <person name="Steenkamp E.T."/>
            <person name="van der Nest M.A."/>
            <person name="van Wyk S."/>
            <person name="Wingfield M.J."/>
            <person name="Xiong C."/>
            <person name="Yue Q."/>
            <person name="Zhang X."/>
        </authorList>
    </citation>
    <scope>NUCLEOTIDE SEQUENCE [LARGE SCALE GENOMIC DNA]</scope>
    <source>
        <strain evidence="3 4">DSM 5745</strain>
    </source>
</reference>
<evidence type="ECO:0000259" key="2">
    <source>
        <dbReference type="SMART" id="SM00382"/>
    </source>
</evidence>
<dbReference type="CDD" id="cd19481">
    <property type="entry name" value="RecA-like_protease"/>
    <property type="match status" value="1"/>
</dbReference>
<gene>
    <name evidence="3" type="ORF">DSM5745_03256</name>
</gene>
<dbReference type="OrthoDB" id="10042665at2759"/>
<dbReference type="InterPro" id="IPR027417">
    <property type="entry name" value="P-loop_NTPase"/>
</dbReference>
<dbReference type="PANTHER" id="PTHR46411">
    <property type="entry name" value="FAMILY ATPASE, PUTATIVE-RELATED"/>
    <property type="match status" value="1"/>
</dbReference>
<feature type="compositionally biased region" description="Pro residues" evidence="1">
    <location>
        <begin position="1"/>
        <end position="21"/>
    </location>
</feature>
<dbReference type="GO" id="GO:0016887">
    <property type="term" value="F:ATP hydrolysis activity"/>
    <property type="evidence" value="ECO:0007669"/>
    <property type="project" value="InterPro"/>
</dbReference>
<dbReference type="SUPFAM" id="SSF52540">
    <property type="entry name" value="P-loop containing nucleoside triphosphate hydrolases"/>
    <property type="match status" value="1"/>
</dbReference>
<dbReference type="Gene3D" id="3.40.50.300">
    <property type="entry name" value="P-loop containing nucleotide triphosphate hydrolases"/>
    <property type="match status" value="1"/>
</dbReference>
<sequence>MACPAPSTPIPPPPPPMPPAQLPLHQASFPANESDSEALELPFKAHGSTKENTEYEFPKLSENTGSVSLRAVIGQYLGSPNSRRTTARQLFHILGRLRCLRRALEAYNSGLPSQSAEFVQYWRHHTVSLLSGFGFRPASSIDPAPLTVTGLPELICHVETLFAQDIAEAQELLQTGFVSFDGLGELFRPDNPVKATTGIGNQPPVFRVLDSFYQERRNVHGTQRLFHVNLEVVVPVGDHFSVAAFSEVIPAWGGARVKKLSEFAYQPVTPQENEYFQTRGDRCAELGTGSDKYLAYSAHSFFMHGSRPRGTASMAQGTNSSVSLTGGRIMVDMARGASLGHYPCQGVDEVSLAIISLSRRYQAWVTKRSSAASDADTELLTVWKTVPYTMKIYCWPYLVGFSFTAKAWGHVAIGGLSRIAFAEDAFNLLVLPPERKQLLHAVVRHGTAPQAQPPDLITSKQGGLIFLLHGPPGVGKTLTAEAVAEVLHRPVYHITMGELGLTPDELESRLSDVLALCSKWNAIAILDEADVFLETRSTSDFVRNAMVCVMLRILEYHPGILFLTTNRVRSLDPAFESRITVAMRYEGLDRGARREVWRNQLGGIAVAEDIDCEALAERVLNGRQIKNAVRLALCLAAEKGEVLSQGTLLETLEITAFARRNMGADNGWEDSLNS</sequence>
<organism evidence="3 4">
    <name type="scientific">Aspergillus mulundensis</name>
    <dbReference type="NCBI Taxonomy" id="1810919"/>
    <lineage>
        <taxon>Eukaryota</taxon>
        <taxon>Fungi</taxon>
        <taxon>Dikarya</taxon>
        <taxon>Ascomycota</taxon>
        <taxon>Pezizomycotina</taxon>
        <taxon>Eurotiomycetes</taxon>
        <taxon>Eurotiomycetidae</taxon>
        <taxon>Eurotiales</taxon>
        <taxon>Aspergillaceae</taxon>
        <taxon>Aspergillus</taxon>
        <taxon>Aspergillus subgen. Nidulantes</taxon>
    </lineage>
</organism>